<keyword evidence="4" id="KW-1185">Reference proteome</keyword>
<name>A0A5K8ADR3_9BACT</name>
<proteinExistence type="predicted"/>
<dbReference type="Proteomes" id="UP000422108">
    <property type="component" value="Chromosome"/>
</dbReference>
<dbReference type="InterPro" id="IPR000868">
    <property type="entry name" value="Isochorismatase-like_dom"/>
</dbReference>
<evidence type="ECO:0000259" key="2">
    <source>
        <dbReference type="Pfam" id="PF00857"/>
    </source>
</evidence>
<feature type="domain" description="Isochorismatase-like" evidence="2">
    <location>
        <begin position="4"/>
        <end position="171"/>
    </location>
</feature>
<dbReference type="InterPro" id="IPR016291">
    <property type="entry name" value="Isochorismatase"/>
</dbReference>
<dbReference type="PANTHER" id="PTHR43540">
    <property type="entry name" value="PEROXYUREIDOACRYLATE/UREIDOACRYLATE AMIDOHYDROLASE-RELATED"/>
    <property type="match status" value="1"/>
</dbReference>
<dbReference type="Pfam" id="PF00857">
    <property type="entry name" value="Isochorismatase"/>
    <property type="match status" value="1"/>
</dbReference>
<dbReference type="SUPFAM" id="SSF52499">
    <property type="entry name" value="Isochorismatase-like hydrolases"/>
    <property type="match status" value="1"/>
</dbReference>
<dbReference type="AlphaFoldDB" id="A0A5K8ADR3"/>
<gene>
    <name evidence="3" type="ORF">DSCOOX_32600</name>
</gene>
<sequence>MSQTALIIVDMLNDFIDEDGALFCGPGARDIIPFICARLAAHRQAGSLIVYLQDAHAPDDLEFTKFPRHCVAGTWGSRIIDELAPAAGERVIPKTRYSGFYATDLDAVLAAYGPDEVEVVGVCTSICVMDTVGGLANRDYPTRVPREGVADFDAQAHQFSLQRMERLYGAIVQ</sequence>
<dbReference type="EMBL" id="AP021879">
    <property type="protein sequence ID" value="BBO90080.1"/>
    <property type="molecule type" value="Genomic_DNA"/>
</dbReference>
<evidence type="ECO:0000313" key="3">
    <source>
        <dbReference type="EMBL" id="BBO90080.1"/>
    </source>
</evidence>
<reference evidence="3 4" key="1">
    <citation type="submission" date="2019-11" db="EMBL/GenBank/DDBJ databases">
        <title>Comparative genomics of hydrocarbon-degrading Desulfosarcina strains.</title>
        <authorList>
            <person name="Watanabe M."/>
            <person name="Kojima H."/>
            <person name="Fukui M."/>
        </authorList>
    </citation>
    <scope>NUCLEOTIDE SEQUENCE [LARGE SCALE GENOMIC DNA]</scope>
    <source>
        <strain evidence="4">oXyS1</strain>
    </source>
</reference>
<accession>A0A5K8ADR3</accession>
<keyword evidence="1" id="KW-0378">Hydrolase</keyword>
<dbReference type="InterPro" id="IPR050272">
    <property type="entry name" value="Isochorismatase-like_hydrls"/>
</dbReference>
<organism evidence="3 4">
    <name type="scientific">Desulfosarcina ovata subsp. ovata</name>
    <dbReference type="NCBI Taxonomy" id="2752305"/>
    <lineage>
        <taxon>Bacteria</taxon>
        <taxon>Pseudomonadati</taxon>
        <taxon>Thermodesulfobacteriota</taxon>
        <taxon>Desulfobacteria</taxon>
        <taxon>Desulfobacterales</taxon>
        <taxon>Desulfosarcinaceae</taxon>
        <taxon>Desulfosarcina</taxon>
    </lineage>
</organism>
<evidence type="ECO:0000313" key="4">
    <source>
        <dbReference type="Proteomes" id="UP000422108"/>
    </source>
</evidence>
<dbReference type="InterPro" id="IPR036380">
    <property type="entry name" value="Isochorismatase-like_sf"/>
</dbReference>
<dbReference type="RefSeq" id="WP_155311173.1">
    <property type="nucleotide sequence ID" value="NZ_AP021879.1"/>
</dbReference>
<dbReference type="Gene3D" id="3.40.50.850">
    <property type="entry name" value="Isochorismatase-like"/>
    <property type="match status" value="1"/>
</dbReference>
<dbReference type="PANTHER" id="PTHR43540:SF6">
    <property type="entry name" value="ISOCHORISMATASE-LIKE DOMAIN-CONTAINING PROTEIN"/>
    <property type="match status" value="1"/>
</dbReference>
<protein>
    <submittedName>
        <fullName evidence="3">Isochorismatase</fullName>
    </submittedName>
</protein>
<dbReference type="GO" id="GO:0008908">
    <property type="term" value="F:isochorismatase activity"/>
    <property type="evidence" value="ECO:0007669"/>
    <property type="project" value="InterPro"/>
</dbReference>
<evidence type="ECO:0000256" key="1">
    <source>
        <dbReference type="ARBA" id="ARBA00022801"/>
    </source>
</evidence>
<dbReference type="PRINTS" id="PR01398">
    <property type="entry name" value="ISCHRISMTASE"/>
</dbReference>
<dbReference type="CDD" id="cd00431">
    <property type="entry name" value="cysteine_hydrolases"/>
    <property type="match status" value="1"/>
</dbReference>